<proteinExistence type="inferred from homology"/>
<dbReference type="GO" id="GO:0019148">
    <property type="term" value="F:D-cysteine desulfhydrase activity"/>
    <property type="evidence" value="ECO:0007669"/>
    <property type="project" value="TreeGrafter"/>
</dbReference>
<keyword evidence="3" id="KW-0663">Pyridoxal phosphate</keyword>
<comment type="similarity">
    <text evidence="2">Belongs to the ACC deaminase/D-cysteine desulfhydrase family.</text>
</comment>
<dbReference type="PANTHER" id="PTHR43780:SF2">
    <property type="entry name" value="1-AMINOCYCLOPROPANE-1-CARBOXYLATE DEAMINASE-RELATED"/>
    <property type="match status" value="1"/>
</dbReference>
<dbReference type="PIRSF" id="PIRSF006278">
    <property type="entry name" value="ACCD_DCysDesulf"/>
    <property type="match status" value="1"/>
</dbReference>
<dbReference type="AlphaFoldDB" id="A0A0F9ULG0"/>
<name>A0A0F9ULG0_9ZZZZ</name>
<reference evidence="5" key="1">
    <citation type="journal article" date="2015" name="Nature">
        <title>Complex archaea that bridge the gap between prokaryotes and eukaryotes.</title>
        <authorList>
            <person name="Spang A."/>
            <person name="Saw J.H."/>
            <person name="Jorgensen S.L."/>
            <person name="Zaremba-Niedzwiedzka K."/>
            <person name="Martijn J."/>
            <person name="Lind A.E."/>
            <person name="van Eijk R."/>
            <person name="Schleper C."/>
            <person name="Guy L."/>
            <person name="Ettema T.J."/>
        </authorList>
    </citation>
    <scope>NUCLEOTIDE SEQUENCE</scope>
</reference>
<dbReference type="EMBL" id="LAZR01000930">
    <property type="protein sequence ID" value="KKN54423.1"/>
    <property type="molecule type" value="Genomic_DNA"/>
</dbReference>
<dbReference type="SUPFAM" id="SSF53686">
    <property type="entry name" value="Tryptophan synthase beta subunit-like PLP-dependent enzymes"/>
    <property type="match status" value="1"/>
</dbReference>
<dbReference type="Gene3D" id="3.40.50.1100">
    <property type="match status" value="2"/>
</dbReference>
<evidence type="ECO:0000256" key="2">
    <source>
        <dbReference type="ARBA" id="ARBA00008639"/>
    </source>
</evidence>
<evidence type="ECO:0000313" key="5">
    <source>
        <dbReference type="EMBL" id="KKN54423.1"/>
    </source>
</evidence>
<feature type="domain" description="Tryptophan synthase beta chain-like PALP" evidence="4">
    <location>
        <begin position="23"/>
        <end position="339"/>
    </location>
</feature>
<evidence type="ECO:0000259" key="4">
    <source>
        <dbReference type="Pfam" id="PF00291"/>
    </source>
</evidence>
<comment type="cofactor">
    <cofactor evidence="1">
        <name>pyridoxal 5'-phosphate</name>
        <dbReference type="ChEBI" id="CHEBI:597326"/>
    </cofactor>
</comment>
<accession>A0A0F9ULG0</accession>
<dbReference type="PANTHER" id="PTHR43780">
    <property type="entry name" value="1-AMINOCYCLOPROPANE-1-CARBOXYLATE DEAMINASE-RELATED"/>
    <property type="match status" value="1"/>
</dbReference>
<dbReference type="InterPro" id="IPR027278">
    <property type="entry name" value="ACCD_DCysDesulf"/>
</dbReference>
<comment type="caution">
    <text evidence="5">The sequence shown here is derived from an EMBL/GenBank/DDBJ whole genome shotgun (WGS) entry which is preliminary data.</text>
</comment>
<dbReference type="Pfam" id="PF00291">
    <property type="entry name" value="PALP"/>
    <property type="match status" value="1"/>
</dbReference>
<protein>
    <recommendedName>
        <fullName evidence="4">Tryptophan synthase beta chain-like PALP domain-containing protein</fullName>
    </recommendedName>
</protein>
<evidence type="ECO:0000256" key="3">
    <source>
        <dbReference type="ARBA" id="ARBA00022898"/>
    </source>
</evidence>
<gene>
    <name evidence="5" type="ORF">LCGC14_0592700</name>
</gene>
<dbReference type="InterPro" id="IPR001926">
    <property type="entry name" value="TrpB-like_PALP"/>
</dbReference>
<evidence type="ECO:0000256" key="1">
    <source>
        <dbReference type="ARBA" id="ARBA00001933"/>
    </source>
</evidence>
<organism evidence="5">
    <name type="scientific">marine sediment metagenome</name>
    <dbReference type="NCBI Taxonomy" id="412755"/>
    <lineage>
        <taxon>unclassified sequences</taxon>
        <taxon>metagenomes</taxon>
        <taxon>ecological metagenomes</taxon>
    </lineage>
</organism>
<sequence length="357" mass="39404">MAAFSISEIKKRIADFPKKNLIHLPTPLQKLENLSQELGGPEIYIKRDDMTGLAFGGNKSRKLEFIIQDVLNKKADAIVTWASLQSNWCLQTAAAARKFDIRPILILFKTYDLPEEYDGNLLLDYILDADVIIKEAEKGKAVRIEDIYEIVKAVENEVKEWGHTPYVAPIGGSMVGGSMEKPLGAISYVNAFVELLEQAAKQGLEINYVLHATGSGGTKGGLAVGAKALKEDTKVLGISVSENKESYGKEVLTIARDTVKALSLDLSMAKEDIIILDEYIKEGYGILNKEVSKALRFVAIKEGIFLDPVYTGKAMAALIDLVQKGYFKKRDKVVFFHTGGTPALFPNKQHLVNLLKK</sequence>
<dbReference type="InterPro" id="IPR036052">
    <property type="entry name" value="TrpB-like_PALP_sf"/>
</dbReference>